<dbReference type="AlphaFoldDB" id="A0A4R6BMI3"/>
<accession>A0A4R6BMI3</accession>
<comment type="caution">
    <text evidence="1">The sequence shown here is derived from an EMBL/GenBank/DDBJ whole genome shotgun (WGS) entry which is preliminary data.</text>
</comment>
<keyword evidence="2" id="KW-1185">Reference proteome</keyword>
<gene>
    <name evidence="1" type="ORF">ERX37_02815</name>
</gene>
<sequence length="177" mass="19683">MRLNLKSFGWVLFGLLAIVNLAIAIWVVSVLNTEPETFNVKDTSSPGQIILPSSMVKGAIEGKSTKDMQLELKGKQLVIEQQSSLMGLKIKTNILTTPTVIGDNKLRLNINDVEIAGLKLPMKQKLNLIKKFGQLPDGVKLDVGKKCFYYQLDPIKFGDSTLILTDIDAEGWHFNIR</sequence>
<dbReference type="OrthoDB" id="2417693at2"/>
<proteinExistence type="predicted"/>
<name>A0A4R6BMI3_9STAP</name>
<dbReference type="EMBL" id="SCWE01000001">
    <property type="protein sequence ID" value="TDM03033.1"/>
    <property type="molecule type" value="Genomic_DNA"/>
</dbReference>
<organism evidence="1 2">
    <name type="scientific">Macrococcus hajekii</name>
    <dbReference type="NCBI Taxonomy" id="198482"/>
    <lineage>
        <taxon>Bacteria</taxon>
        <taxon>Bacillati</taxon>
        <taxon>Bacillota</taxon>
        <taxon>Bacilli</taxon>
        <taxon>Bacillales</taxon>
        <taxon>Staphylococcaceae</taxon>
        <taxon>Macrococcus</taxon>
    </lineage>
</organism>
<evidence type="ECO:0000313" key="2">
    <source>
        <dbReference type="Proteomes" id="UP000295328"/>
    </source>
</evidence>
<dbReference type="Pfam" id="PF09911">
    <property type="entry name" value="DUF2140"/>
    <property type="match status" value="1"/>
</dbReference>
<dbReference type="InterPro" id="IPR018672">
    <property type="entry name" value="DUF2140"/>
</dbReference>
<dbReference type="RefSeq" id="WP_133429120.1">
    <property type="nucleotide sequence ID" value="NZ_BMCC01000002.1"/>
</dbReference>
<reference evidence="1 2" key="1">
    <citation type="submission" date="2019-01" db="EMBL/GenBank/DDBJ databases">
        <title>Draft genome sequences of the type strains of six Macrococcus species.</title>
        <authorList>
            <person name="Mazhar S."/>
            <person name="Altermann E."/>
            <person name="Hill C."/>
            <person name="Mcauliffe O."/>
        </authorList>
    </citation>
    <scope>NUCLEOTIDE SEQUENCE [LARGE SCALE GENOMIC DNA]</scope>
    <source>
        <strain evidence="1 2">CCM4809</strain>
    </source>
</reference>
<dbReference type="Proteomes" id="UP000295328">
    <property type="component" value="Unassembled WGS sequence"/>
</dbReference>
<evidence type="ECO:0000313" key="1">
    <source>
        <dbReference type="EMBL" id="TDM03033.1"/>
    </source>
</evidence>
<protein>
    <submittedName>
        <fullName evidence="1">DUF2140 family protein</fullName>
    </submittedName>
</protein>